<evidence type="ECO:0000256" key="2">
    <source>
        <dbReference type="ARBA" id="ARBA00022692"/>
    </source>
</evidence>
<dbReference type="EMBL" id="CAXLJM020000068">
    <property type="protein sequence ID" value="CAL8123733.1"/>
    <property type="molecule type" value="Genomic_DNA"/>
</dbReference>
<evidence type="ECO:0000256" key="4">
    <source>
        <dbReference type="ARBA" id="ARBA00023034"/>
    </source>
</evidence>
<comment type="similarity">
    <text evidence="6">Belongs to the GOT1 family.</text>
</comment>
<keyword evidence="9" id="KW-1185">Reference proteome</keyword>
<feature type="transmembrane region" description="Helical" evidence="7">
    <location>
        <begin position="12"/>
        <end position="30"/>
    </location>
</feature>
<comment type="caution">
    <text evidence="8">The sequence shown here is derived from an EMBL/GenBank/DDBJ whole genome shotgun (WGS) entry which is preliminary data.</text>
</comment>
<evidence type="ECO:0000256" key="3">
    <source>
        <dbReference type="ARBA" id="ARBA00022989"/>
    </source>
</evidence>
<accession>A0ABP1RBF1</accession>
<dbReference type="Pfam" id="PF04178">
    <property type="entry name" value="Got1"/>
    <property type="match status" value="1"/>
</dbReference>
<reference evidence="8 9" key="1">
    <citation type="submission" date="2024-08" db="EMBL/GenBank/DDBJ databases">
        <authorList>
            <person name="Cucini C."/>
            <person name="Frati F."/>
        </authorList>
    </citation>
    <scope>NUCLEOTIDE SEQUENCE [LARGE SCALE GENOMIC DNA]</scope>
</reference>
<keyword evidence="5 7" id="KW-0472">Membrane</keyword>
<dbReference type="PANTHER" id="PTHR21493">
    <property type="entry name" value="CGI-141-RELATED/LIPASE CONTAINING PROTEIN"/>
    <property type="match status" value="1"/>
</dbReference>
<evidence type="ECO:0000313" key="8">
    <source>
        <dbReference type="EMBL" id="CAL8123733.1"/>
    </source>
</evidence>
<name>A0ABP1RBF1_9HEXA</name>
<feature type="transmembrane region" description="Helical" evidence="7">
    <location>
        <begin position="36"/>
        <end position="55"/>
    </location>
</feature>
<evidence type="ECO:0008006" key="10">
    <source>
        <dbReference type="Google" id="ProtNLM"/>
    </source>
</evidence>
<keyword evidence="2 7" id="KW-0812">Transmembrane</keyword>
<dbReference type="InterPro" id="IPR045176">
    <property type="entry name" value="Got1"/>
</dbReference>
<feature type="transmembrane region" description="Helical" evidence="7">
    <location>
        <begin position="91"/>
        <end position="109"/>
    </location>
</feature>
<dbReference type="Proteomes" id="UP001642540">
    <property type="component" value="Unassembled WGS sequence"/>
</dbReference>
<organism evidence="8 9">
    <name type="scientific">Orchesella dallaii</name>
    <dbReference type="NCBI Taxonomy" id="48710"/>
    <lineage>
        <taxon>Eukaryota</taxon>
        <taxon>Metazoa</taxon>
        <taxon>Ecdysozoa</taxon>
        <taxon>Arthropoda</taxon>
        <taxon>Hexapoda</taxon>
        <taxon>Collembola</taxon>
        <taxon>Entomobryomorpha</taxon>
        <taxon>Entomobryoidea</taxon>
        <taxon>Orchesellidae</taxon>
        <taxon>Orchesellinae</taxon>
        <taxon>Orchesella</taxon>
    </lineage>
</organism>
<protein>
    <recommendedName>
        <fullName evidence="10">Vesicle transport protein GOT1B</fullName>
    </recommendedName>
</protein>
<evidence type="ECO:0000256" key="7">
    <source>
        <dbReference type="SAM" id="Phobius"/>
    </source>
</evidence>
<dbReference type="PANTHER" id="PTHR21493:SF9">
    <property type="entry name" value="GOLGI TRANSPORT PROTEIN 1-RELATED"/>
    <property type="match status" value="1"/>
</dbReference>
<keyword evidence="4" id="KW-0333">Golgi apparatus</keyword>
<evidence type="ECO:0000256" key="1">
    <source>
        <dbReference type="ARBA" id="ARBA00004653"/>
    </source>
</evidence>
<proteinExistence type="inferred from homology"/>
<comment type="subcellular location">
    <subcellularLocation>
        <location evidence="1">Golgi apparatus membrane</location>
        <topology evidence="1">Multi-pass membrane protein</topology>
    </subcellularLocation>
</comment>
<sequence length="145" mass="16433">MFQPTESQKIGIGLVGFGIFFLFLGTVLLFDKGLLAIGNILFISGIAFIVGLRRTGRFFFQPNKCKGSAFFFGGVVIVLLGWPIVGMLSELYGFFLLFEGFFPFVIEFLRRIPGVGRMLNLPWIDRFCEKLIGDNYREQRGRKSV</sequence>
<gene>
    <name evidence="8" type="ORF">ODALV1_LOCUS20292</name>
</gene>
<evidence type="ECO:0000256" key="6">
    <source>
        <dbReference type="ARBA" id="ARBA00025799"/>
    </source>
</evidence>
<keyword evidence="3 7" id="KW-1133">Transmembrane helix</keyword>
<evidence type="ECO:0000313" key="9">
    <source>
        <dbReference type="Proteomes" id="UP001642540"/>
    </source>
</evidence>
<dbReference type="InterPro" id="IPR007305">
    <property type="entry name" value="Vesicle_transpt_Got1/SFT2"/>
</dbReference>
<evidence type="ECO:0000256" key="5">
    <source>
        <dbReference type="ARBA" id="ARBA00023136"/>
    </source>
</evidence>
<feature type="transmembrane region" description="Helical" evidence="7">
    <location>
        <begin position="67"/>
        <end position="85"/>
    </location>
</feature>